<feature type="region of interest" description="Disordered" evidence="5">
    <location>
        <begin position="130"/>
        <end position="149"/>
    </location>
</feature>
<feature type="region of interest" description="Disordered" evidence="5">
    <location>
        <begin position="249"/>
        <end position="284"/>
    </location>
</feature>
<feature type="region of interest" description="Disordered" evidence="5">
    <location>
        <begin position="78"/>
        <end position="113"/>
    </location>
</feature>
<evidence type="ECO:0000313" key="8">
    <source>
        <dbReference type="Proteomes" id="UP000807504"/>
    </source>
</evidence>
<dbReference type="EMBL" id="JABXBU010002072">
    <property type="protein sequence ID" value="KAF8776898.1"/>
    <property type="molecule type" value="Genomic_DNA"/>
</dbReference>
<keyword evidence="3" id="KW-0862">Zinc</keyword>
<keyword evidence="2 4" id="KW-0863">Zinc-finger</keyword>
<accession>A0A8T0EN65</accession>
<sequence>MGDSADLSTKCGRSCFVQLQRLTEEEIAKYTTAGGVDTTEGNLNSLQCSIPTKHNLRDVSRVKSEMFDSYKKSREKFLNRRSRQSSTEMTDFSAFSGDEFSEPSEEEYRSSRVHKRKRLAYEDDLEWSPNTDGKYNLTEKRPITRPRKIGLRVNTRRKRIESNSSSSSDDDSFYYQQGEYQTKSSTEKTLTSNGDILLNKTIITPISSLKKKASDSSNSKKSASKISRDSSPLIDTDLLSKIMHEMSDYNMKNSKPGNKSNENEGIEKSNIDNSNTEISHYPPVKKRQSHLFKITDEDVTPRLTSVQQIVRKMVNHVCSSERRRLLAVSGGSRKKICKWCDVPISPIIISNNNVDSDLCTKCRSVSKDSKISNKNPNKTKILGGEINPKTKSGNKIKNKLLKKLPKYDQQRLAYSGQADKSSVSKGYNHCKSFVTPKDLDSSTVAEKTAVIKSSEKVKLKKKKDSFKKNTKDSVNPPLKSKLNKKKKKLLTTSEKNPDESRLKLKNLVSSAINKAVGEKKQKQVSVTNVEKGLFLMTFPEPHQELEIPPNEINAPSVSDKNIEKNASGVTSQNQADLLQNKLKQPVTNNVQYGNYLLPPVPTVVVANYAATDAKSGDYYLSSVYYQNEMTRSKNAPLKSESIMTVTTAGSLPSMPSLDQLSTVSPSPTFRFPGASHLHSLPVTDFSLPPNINTSNIFPPACHLNSLPKTDFSLAPSINTSSCVLLQPHVISTTTIPIYSSQDNVNDFRITSEVPSTSYQTSIESEISSILNNPEIQIQNLQPKDSDSDFNLFDNQELDLADPYEDNSNLTTENCTEDLGAIINDSVNENLNTASFDDNSLNSEMPAKQTDSNESIETDNKVPEQNTDFSQSSAVDGNSSEGSFFYQSESENLSSEASLEDCFAELDALCILGLIDIEKNPKWTLKRKIDFNKSKLEKVKSVETQDSATQAKLRYLESHGRTLQIANLLLNKFGTFTKLSDTILRKQKLLQIKKEKGLELEEARSSCQFANSAPPPPILQNESIPTTEKMPSAMELKIENAQSCDFASRLAEPINHIEKIQTQIQSIQGNSSVTIDPGQLGLVHHFPAPDMPVASNATLSIAPRTEIMSEFRETPSRGSGPRTPARPESAMSQNDDGVMTPQQIKKEQFETNSSPLSQCAFSQNATPSPQIPTSTPNTSQIAPVSSLALVSVSNQLVNALGNQRHRAIAPALSINNNSQIQKMVQQHTVTSAVSISSNNLQIQKVMQMHQGQVGPPNVTVPFPTGNQNFAKVVVNKPPAPSSIMPNLNTNPSTANVIVRGNYMNVQPVNVPGTTGGQLFQRFVQSSVPAINSNMNSYTYKQTMNSGGTMLVNSIGQNYALANSQVLNQQQVSRVYNTGNVQQPVQVSNSVNQASPNATYLMPNSKREETTPMTCAVCYKPATLRCKQCAKVAYCGTICAKNYWHQKHKMECKMMLANM</sequence>
<name>A0A8T0EN65_ARGBR</name>
<reference evidence="7" key="2">
    <citation type="submission" date="2020-06" db="EMBL/GenBank/DDBJ databases">
        <authorList>
            <person name="Sheffer M."/>
        </authorList>
    </citation>
    <scope>NUCLEOTIDE SEQUENCE</scope>
</reference>
<dbReference type="PROSITE" id="PS50865">
    <property type="entry name" value="ZF_MYND_2"/>
    <property type="match status" value="1"/>
</dbReference>
<evidence type="ECO:0000256" key="3">
    <source>
        <dbReference type="ARBA" id="ARBA00022833"/>
    </source>
</evidence>
<dbReference type="GO" id="GO:0008270">
    <property type="term" value="F:zinc ion binding"/>
    <property type="evidence" value="ECO:0007669"/>
    <property type="project" value="UniProtKB-KW"/>
</dbReference>
<dbReference type="Gene3D" id="6.10.140.2220">
    <property type="match status" value="1"/>
</dbReference>
<feature type="compositionally biased region" description="Low complexity" evidence="5">
    <location>
        <begin position="215"/>
        <end position="225"/>
    </location>
</feature>
<reference evidence="7" key="1">
    <citation type="journal article" date="2020" name="bioRxiv">
        <title>Chromosome-level reference genome of the European wasp spider Argiope bruennichi: a resource for studies on range expansion and evolutionary adaptation.</title>
        <authorList>
            <person name="Sheffer M.M."/>
            <person name="Hoppe A."/>
            <person name="Krehenwinkel H."/>
            <person name="Uhl G."/>
            <person name="Kuss A.W."/>
            <person name="Jensen L."/>
            <person name="Jensen C."/>
            <person name="Gillespie R.G."/>
            <person name="Hoff K.J."/>
            <person name="Prost S."/>
        </authorList>
    </citation>
    <scope>NUCLEOTIDE SEQUENCE</scope>
</reference>
<feature type="compositionally biased region" description="Polar residues" evidence="5">
    <location>
        <begin position="250"/>
        <end position="260"/>
    </location>
</feature>
<dbReference type="OrthoDB" id="6431800at2759"/>
<keyword evidence="1" id="KW-0479">Metal-binding</keyword>
<dbReference type="Proteomes" id="UP000807504">
    <property type="component" value="Unassembled WGS sequence"/>
</dbReference>
<feature type="region of interest" description="Disordered" evidence="5">
    <location>
        <begin position="1108"/>
        <end position="1136"/>
    </location>
</feature>
<feature type="compositionally biased region" description="Polar residues" evidence="5">
    <location>
        <begin position="862"/>
        <end position="882"/>
    </location>
</feature>
<gene>
    <name evidence="7" type="ORF">HNY73_013835</name>
</gene>
<comment type="caution">
    <text evidence="7">The sequence shown here is derived from an EMBL/GenBank/DDBJ whole genome shotgun (WGS) entry which is preliminary data.</text>
</comment>
<keyword evidence="8" id="KW-1185">Reference proteome</keyword>
<organism evidence="7 8">
    <name type="scientific">Argiope bruennichi</name>
    <name type="common">Wasp spider</name>
    <name type="synonym">Aranea bruennichi</name>
    <dbReference type="NCBI Taxonomy" id="94029"/>
    <lineage>
        <taxon>Eukaryota</taxon>
        <taxon>Metazoa</taxon>
        <taxon>Ecdysozoa</taxon>
        <taxon>Arthropoda</taxon>
        <taxon>Chelicerata</taxon>
        <taxon>Arachnida</taxon>
        <taxon>Araneae</taxon>
        <taxon>Araneomorphae</taxon>
        <taxon>Entelegynae</taxon>
        <taxon>Araneoidea</taxon>
        <taxon>Araneidae</taxon>
        <taxon>Argiope</taxon>
    </lineage>
</organism>
<dbReference type="SUPFAM" id="SSF144232">
    <property type="entry name" value="HIT/MYND zinc finger-like"/>
    <property type="match status" value="1"/>
</dbReference>
<dbReference type="InterPro" id="IPR002893">
    <property type="entry name" value="Znf_MYND"/>
</dbReference>
<evidence type="ECO:0000256" key="4">
    <source>
        <dbReference type="PROSITE-ProRule" id="PRU00134"/>
    </source>
</evidence>
<dbReference type="PROSITE" id="PS01360">
    <property type="entry name" value="ZF_MYND_1"/>
    <property type="match status" value="1"/>
</dbReference>
<evidence type="ECO:0000256" key="5">
    <source>
        <dbReference type="SAM" id="MobiDB-lite"/>
    </source>
</evidence>
<dbReference type="Pfam" id="PF01753">
    <property type="entry name" value="zf-MYND"/>
    <property type="match status" value="1"/>
</dbReference>
<feature type="region of interest" description="Disordered" evidence="5">
    <location>
        <begin position="832"/>
        <end position="882"/>
    </location>
</feature>
<feature type="region of interest" description="Disordered" evidence="5">
    <location>
        <begin position="369"/>
        <end position="396"/>
    </location>
</feature>
<evidence type="ECO:0000259" key="6">
    <source>
        <dbReference type="PROSITE" id="PS50865"/>
    </source>
</evidence>
<evidence type="ECO:0000313" key="7">
    <source>
        <dbReference type="EMBL" id="KAF8776898.1"/>
    </source>
</evidence>
<feature type="compositionally biased region" description="Basic and acidic residues" evidence="5">
    <location>
        <begin position="261"/>
        <end position="270"/>
    </location>
</feature>
<protein>
    <recommendedName>
        <fullName evidence="6">MYND-type domain-containing protein</fullName>
    </recommendedName>
</protein>
<feature type="region of interest" description="Disordered" evidence="5">
    <location>
        <begin position="155"/>
        <end position="174"/>
    </location>
</feature>
<feature type="compositionally biased region" description="Polar residues" evidence="5">
    <location>
        <begin position="832"/>
        <end position="854"/>
    </location>
</feature>
<feature type="region of interest" description="Disordered" evidence="5">
    <location>
        <begin position="458"/>
        <end position="500"/>
    </location>
</feature>
<feature type="region of interest" description="Disordered" evidence="5">
    <location>
        <begin position="208"/>
        <end position="230"/>
    </location>
</feature>
<evidence type="ECO:0000256" key="2">
    <source>
        <dbReference type="ARBA" id="ARBA00022771"/>
    </source>
</evidence>
<proteinExistence type="predicted"/>
<feature type="domain" description="MYND-type" evidence="6">
    <location>
        <begin position="1413"/>
        <end position="1450"/>
    </location>
</feature>
<evidence type="ECO:0000256" key="1">
    <source>
        <dbReference type="ARBA" id="ARBA00022723"/>
    </source>
</evidence>
<feature type="region of interest" description="Disordered" evidence="5">
    <location>
        <begin position="1149"/>
        <end position="1178"/>
    </location>
</feature>